<evidence type="ECO:0000313" key="9">
    <source>
        <dbReference type="Proteomes" id="UP001190700"/>
    </source>
</evidence>
<dbReference type="PANTHER" id="PTHR21266">
    <property type="entry name" value="IRON-SULFUR DOMAIN CONTAINING PROTEIN"/>
    <property type="match status" value="1"/>
</dbReference>
<dbReference type="InterPro" id="IPR050584">
    <property type="entry name" value="Cholesterol_7-desaturase"/>
</dbReference>
<keyword evidence="6" id="KW-0472">Membrane</keyword>
<keyword evidence="9" id="KW-1185">Reference proteome</keyword>
<dbReference type="GO" id="GO:0005737">
    <property type="term" value="C:cytoplasm"/>
    <property type="evidence" value="ECO:0007669"/>
    <property type="project" value="TreeGrafter"/>
</dbReference>
<dbReference type="SUPFAM" id="SSF55961">
    <property type="entry name" value="Bet v1-like"/>
    <property type="match status" value="1"/>
</dbReference>
<accession>A0AAE0G632</accession>
<keyword evidence="4" id="KW-1133">Transmembrane helix</keyword>
<sequence>MENVLDSSHLPYTHHLSVGNRENAGPLDLDIFSSGKAGFNGNWEVGPRLGKLGAQQTVYGAPTFMEHHLVSKQFGVTKTVVYVTPTTPGHCRLFARFPFKFDSAIPRFFIS</sequence>
<evidence type="ECO:0000256" key="5">
    <source>
        <dbReference type="ARBA" id="ARBA00023002"/>
    </source>
</evidence>
<evidence type="ECO:0000256" key="2">
    <source>
        <dbReference type="ARBA" id="ARBA00022692"/>
    </source>
</evidence>
<keyword evidence="5" id="KW-0560">Oxidoreductase</keyword>
<evidence type="ECO:0000256" key="4">
    <source>
        <dbReference type="ARBA" id="ARBA00022989"/>
    </source>
</evidence>
<comment type="caution">
    <text evidence="8">The sequence shown here is derived from an EMBL/GenBank/DDBJ whole genome shotgun (WGS) entry which is preliminary data.</text>
</comment>
<evidence type="ECO:0000256" key="1">
    <source>
        <dbReference type="ARBA" id="ARBA00004370"/>
    </source>
</evidence>
<evidence type="ECO:0000259" key="7">
    <source>
        <dbReference type="Pfam" id="PF08417"/>
    </source>
</evidence>
<dbReference type="Proteomes" id="UP001190700">
    <property type="component" value="Unassembled WGS sequence"/>
</dbReference>
<comment type="subcellular location">
    <subcellularLocation>
        <location evidence="1">Membrane</location>
    </subcellularLocation>
</comment>
<feature type="non-terminal residue" evidence="8">
    <location>
        <position position="111"/>
    </location>
</feature>
<feature type="domain" description="Pheophorbide a oxygenase" evidence="7">
    <location>
        <begin position="61"/>
        <end position="108"/>
    </location>
</feature>
<dbReference type="Pfam" id="PF08417">
    <property type="entry name" value="PaO"/>
    <property type="match status" value="1"/>
</dbReference>
<dbReference type="PANTHER" id="PTHR21266:SF32">
    <property type="entry name" value="CHOLESTEROL 7-DESATURASE NVD"/>
    <property type="match status" value="1"/>
</dbReference>
<dbReference type="AlphaFoldDB" id="A0AAE0G632"/>
<evidence type="ECO:0000256" key="3">
    <source>
        <dbReference type="ARBA" id="ARBA00022946"/>
    </source>
</evidence>
<keyword evidence="2" id="KW-0812">Transmembrane</keyword>
<protein>
    <recommendedName>
        <fullName evidence="7">Pheophorbide a oxygenase domain-containing protein</fullName>
    </recommendedName>
</protein>
<evidence type="ECO:0000313" key="8">
    <source>
        <dbReference type="EMBL" id="KAK3272287.1"/>
    </source>
</evidence>
<name>A0AAE0G632_9CHLO</name>
<reference evidence="8 9" key="1">
    <citation type="journal article" date="2015" name="Genome Biol. Evol.">
        <title>Comparative Genomics of a Bacterivorous Green Alga Reveals Evolutionary Causalities and Consequences of Phago-Mixotrophic Mode of Nutrition.</title>
        <authorList>
            <person name="Burns J.A."/>
            <person name="Paasch A."/>
            <person name="Narechania A."/>
            <person name="Kim E."/>
        </authorList>
    </citation>
    <scope>NUCLEOTIDE SEQUENCE [LARGE SCALE GENOMIC DNA]</scope>
    <source>
        <strain evidence="8 9">PLY_AMNH</strain>
    </source>
</reference>
<keyword evidence="3" id="KW-0809">Transit peptide</keyword>
<gene>
    <name evidence="8" type="ORF">CYMTET_19409</name>
</gene>
<dbReference type="InterPro" id="IPR013626">
    <property type="entry name" value="PaO"/>
</dbReference>
<proteinExistence type="predicted"/>
<organism evidence="8 9">
    <name type="scientific">Cymbomonas tetramitiformis</name>
    <dbReference type="NCBI Taxonomy" id="36881"/>
    <lineage>
        <taxon>Eukaryota</taxon>
        <taxon>Viridiplantae</taxon>
        <taxon>Chlorophyta</taxon>
        <taxon>Pyramimonadophyceae</taxon>
        <taxon>Pyramimonadales</taxon>
        <taxon>Pyramimonadaceae</taxon>
        <taxon>Cymbomonas</taxon>
    </lineage>
</organism>
<dbReference type="GO" id="GO:0010277">
    <property type="term" value="F:chlorophyllide a oxygenase activity"/>
    <property type="evidence" value="ECO:0007669"/>
    <property type="project" value="InterPro"/>
</dbReference>
<evidence type="ECO:0000256" key="6">
    <source>
        <dbReference type="ARBA" id="ARBA00023136"/>
    </source>
</evidence>
<dbReference type="GO" id="GO:0016020">
    <property type="term" value="C:membrane"/>
    <property type="evidence" value="ECO:0007669"/>
    <property type="project" value="UniProtKB-SubCell"/>
</dbReference>
<dbReference type="EMBL" id="LGRX02009053">
    <property type="protein sequence ID" value="KAK3272287.1"/>
    <property type="molecule type" value="Genomic_DNA"/>
</dbReference>